<feature type="chain" id="PRO_5045518679" evidence="2">
    <location>
        <begin position="21"/>
        <end position="303"/>
    </location>
</feature>
<feature type="domain" description="Amidohydrolase-related" evidence="3">
    <location>
        <begin position="28"/>
        <end position="297"/>
    </location>
</feature>
<dbReference type="SUPFAM" id="SSF51556">
    <property type="entry name" value="Metallo-dependent hydrolases"/>
    <property type="match status" value="1"/>
</dbReference>
<evidence type="ECO:0000313" key="4">
    <source>
        <dbReference type="EMBL" id="MBD7988188.1"/>
    </source>
</evidence>
<accession>A0ABR8UJI7</accession>
<dbReference type="InterPro" id="IPR032465">
    <property type="entry name" value="ACMSD"/>
</dbReference>
<proteinExistence type="predicted"/>
<protein>
    <submittedName>
        <fullName evidence="4">Amidohydrolase</fullName>
    </submittedName>
</protein>
<dbReference type="RefSeq" id="WP_191729386.1">
    <property type="nucleotide sequence ID" value="NZ_JACSQJ010000004.1"/>
</dbReference>
<sequence length="303" mass="32916">MRLQIALPFALLLAAATAAAQPYVGPIIDMHLHVGPAAPGAPNPVTGEPTTAGTDAERERLTLERMRRHGIVLGLVSGPDAYMASMRRAGGDAIRAGAFMDDGRTRLPPPGVLREAFASGELSVLGEIGAQYHGLDAGAEWFEPYLALAEEFDLPVGIHTGLGPPGTPYGCCPDFSVELGNPKLLEPMLKRHPKLRVWLMHAGWPWLQETKALMYVYPQLHADISVINWIIPRQEFHDYLQALMTAGLGDRLMFGSDQMVWPEAITLAVEGTDSAPFLTPAQKRAIFHDNAARFLRLDAPSGD</sequence>
<evidence type="ECO:0000256" key="1">
    <source>
        <dbReference type="ARBA" id="ARBA00023239"/>
    </source>
</evidence>
<keyword evidence="2" id="KW-0732">Signal</keyword>
<dbReference type="PANTHER" id="PTHR21240">
    <property type="entry name" value="2-AMINO-3-CARBOXYLMUCONATE-6-SEMIALDEHYDE DECARBOXYLASE"/>
    <property type="match status" value="1"/>
</dbReference>
<evidence type="ECO:0000259" key="3">
    <source>
        <dbReference type="Pfam" id="PF04909"/>
    </source>
</evidence>
<gene>
    <name evidence="4" type="ORF">H9645_09115</name>
</gene>
<dbReference type="Proteomes" id="UP000647183">
    <property type="component" value="Unassembled WGS sequence"/>
</dbReference>
<dbReference type="Pfam" id="PF04909">
    <property type="entry name" value="Amidohydro_2"/>
    <property type="match status" value="1"/>
</dbReference>
<name>A0ABR8UJI7_9GAMM</name>
<evidence type="ECO:0000256" key="2">
    <source>
        <dbReference type="SAM" id="SignalP"/>
    </source>
</evidence>
<dbReference type="Gene3D" id="3.20.20.140">
    <property type="entry name" value="Metal-dependent hydrolases"/>
    <property type="match status" value="1"/>
</dbReference>
<dbReference type="InterPro" id="IPR032466">
    <property type="entry name" value="Metal_Hydrolase"/>
</dbReference>
<keyword evidence="1" id="KW-0456">Lyase</keyword>
<organism evidence="4 5">
    <name type="scientific">Luteimonas colneyensis</name>
    <dbReference type="NCBI Taxonomy" id="2762230"/>
    <lineage>
        <taxon>Bacteria</taxon>
        <taxon>Pseudomonadati</taxon>
        <taxon>Pseudomonadota</taxon>
        <taxon>Gammaproteobacteria</taxon>
        <taxon>Lysobacterales</taxon>
        <taxon>Lysobacteraceae</taxon>
        <taxon>Luteimonas</taxon>
    </lineage>
</organism>
<keyword evidence="5" id="KW-1185">Reference proteome</keyword>
<feature type="signal peptide" evidence="2">
    <location>
        <begin position="1"/>
        <end position="20"/>
    </location>
</feature>
<dbReference type="EMBL" id="JACSQJ010000004">
    <property type="protein sequence ID" value="MBD7988188.1"/>
    <property type="molecule type" value="Genomic_DNA"/>
</dbReference>
<dbReference type="PANTHER" id="PTHR21240:SF28">
    <property type="entry name" value="ISO-OROTATE DECARBOXYLASE (EUROFUNG)"/>
    <property type="match status" value="1"/>
</dbReference>
<evidence type="ECO:0000313" key="5">
    <source>
        <dbReference type="Proteomes" id="UP000647183"/>
    </source>
</evidence>
<dbReference type="InterPro" id="IPR006680">
    <property type="entry name" value="Amidohydro-rel"/>
</dbReference>
<comment type="caution">
    <text evidence="4">The sequence shown here is derived from an EMBL/GenBank/DDBJ whole genome shotgun (WGS) entry which is preliminary data.</text>
</comment>
<reference evidence="4 5" key="1">
    <citation type="submission" date="2020-08" db="EMBL/GenBank/DDBJ databases">
        <title>A Genomic Blueprint of the Chicken Gut Microbiome.</title>
        <authorList>
            <person name="Gilroy R."/>
            <person name="Ravi A."/>
            <person name="Getino M."/>
            <person name="Pursley I."/>
            <person name="Horton D.L."/>
            <person name="Alikhan N.-F."/>
            <person name="Baker D."/>
            <person name="Gharbi K."/>
            <person name="Hall N."/>
            <person name="Watson M."/>
            <person name="Adriaenssens E.M."/>
            <person name="Foster-Nyarko E."/>
            <person name="Jarju S."/>
            <person name="Secka A."/>
            <person name="Antonio M."/>
            <person name="Oren A."/>
            <person name="Chaudhuri R."/>
            <person name="La Ragione R.M."/>
            <person name="Hildebrand F."/>
            <person name="Pallen M.J."/>
        </authorList>
    </citation>
    <scope>NUCLEOTIDE SEQUENCE [LARGE SCALE GENOMIC DNA]</scope>
    <source>
        <strain evidence="4 5">Sa2BVA3</strain>
    </source>
</reference>